<dbReference type="Pfam" id="PF02515">
    <property type="entry name" value="CoA_transf_3"/>
    <property type="match status" value="1"/>
</dbReference>
<evidence type="ECO:0000313" key="4">
    <source>
        <dbReference type="Proteomes" id="UP000707352"/>
    </source>
</evidence>
<protein>
    <submittedName>
        <fullName evidence="3">CoA transferase</fullName>
    </submittedName>
</protein>
<feature type="region of interest" description="Disordered" evidence="2">
    <location>
        <begin position="370"/>
        <end position="391"/>
    </location>
</feature>
<gene>
    <name evidence="3" type="ORF">HB375_16930</name>
</gene>
<dbReference type="RefSeq" id="WP_167674191.1">
    <property type="nucleotide sequence ID" value="NZ_JAATJS010000007.1"/>
</dbReference>
<comment type="caution">
    <text evidence="3">The sequence shown here is derived from an EMBL/GenBank/DDBJ whole genome shotgun (WGS) entry which is preliminary data.</text>
</comment>
<dbReference type="InterPro" id="IPR050483">
    <property type="entry name" value="CoA-transferase_III_domain"/>
</dbReference>
<dbReference type="InterPro" id="IPR003673">
    <property type="entry name" value="CoA-Trfase_fam_III"/>
</dbReference>
<dbReference type="PANTHER" id="PTHR48207:SF3">
    <property type="entry name" value="SUCCINATE--HYDROXYMETHYLGLUTARATE COA-TRANSFERASE"/>
    <property type="match status" value="1"/>
</dbReference>
<sequence length="391" mass="41723">MTKPLEGLKVLELARILAGPWVGQLLADLGADVVKVERPGAGDDTRGWGPPFIEGADGGDLSAAYFHSCNRGKRSIAVDFETPEGQDLVRKLAAHADVVIENFKVGGLKKYGLDYESLKKINPRLVYCSITGFGQNGPYAARAGYDFMIQGMGGIMDLTGDPESEPQKIGVAYVDIFTGVYSVVGVLAALRRRDQTGEGAHLDMALLDVQTSVLANQAMNYLASSKSPRRMGNAHPNIVPYQVFPVADGHVIVAVGNDGQFARFVAVLGQPELAQDERFKTNAGRVRNRPELVPILTALTLKTTRDALLSALEAQGVPAGPINTVADVFSDPQVIARGMKIDLPASAAKGASIPSVRSPIVMDGQPMAAVRPSPRLGEHTDEVLNDPSWMA</sequence>
<proteinExistence type="predicted"/>
<evidence type="ECO:0000256" key="2">
    <source>
        <dbReference type="SAM" id="MobiDB-lite"/>
    </source>
</evidence>
<dbReference type="SUPFAM" id="SSF89796">
    <property type="entry name" value="CoA-transferase family III (CaiB/BaiF)"/>
    <property type="match status" value="1"/>
</dbReference>
<dbReference type="Gene3D" id="3.30.1540.10">
    <property type="entry name" value="formyl-coa transferase, domain 3"/>
    <property type="match status" value="1"/>
</dbReference>
<name>A0ABX0VEM3_9HYPH</name>
<organism evidence="3 4">
    <name type="scientific">Microvirga terricola</name>
    <dbReference type="NCBI Taxonomy" id="2719797"/>
    <lineage>
        <taxon>Bacteria</taxon>
        <taxon>Pseudomonadati</taxon>
        <taxon>Pseudomonadota</taxon>
        <taxon>Alphaproteobacteria</taxon>
        <taxon>Hyphomicrobiales</taxon>
        <taxon>Methylobacteriaceae</taxon>
        <taxon>Microvirga</taxon>
    </lineage>
</organism>
<dbReference type="InterPro" id="IPR044855">
    <property type="entry name" value="CoA-Trfase_III_dom3_sf"/>
</dbReference>
<dbReference type="Gene3D" id="3.40.50.10540">
    <property type="entry name" value="Crotonobetainyl-coa:carnitine coa-transferase, domain 1"/>
    <property type="match status" value="1"/>
</dbReference>
<dbReference type="PANTHER" id="PTHR48207">
    <property type="entry name" value="SUCCINATE--HYDROXYMETHYLGLUTARATE COA-TRANSFERASE"/>
    <property type="match status" value="1"/>
</dbReference>
<reference evidence="3 4" key="1">
    <citation type="submission" date="2020-03" db="EMBL/GenBank/DDBJ databases">
        <title>The genome sequence of Microvirga sp. c23x22.</title>
        <authorList>
            <person name="Zhang X."/>
        </authorList>
    </citation>
    <scope>NUCLEOTIDE SEQUENCE [LARGE SCALE GENOMIC DNA]</scope>
    <source>
        <strain evidence="4">c23x22</strain>
    </source>
</reference>
<evidence type="ECO:0000313" key="3">
    <source>
        <dbReference type="EMBL" id="NIX78280.1"/>
    </source>
</evidence>
<dbReference type="EMBL" id="JAATJS010000007">
    <property type="protein sequence ID" value="NIX78280.1"/>
    <property type="molecule type" value="Genomic_DNA"/>
</dbReference>
<keyword evidence="1 3" id="KW-0808">Transferase</keyword>
<accession>A0ABX0VEM3</accession>
<keyword evidence="4" id="KW-1185">Reference proteome</keyword>
<evidence type="ECO:0000256" key="1">
    <source>
        <dbReference type="ARBA" id="ARBA00022679"/>
    </source>
</evidence>
<dbReference type="GO" id="GO:0016740">
    <property type="term" value="F:transferase activity"/>
    <property type="evidence" value="ECO:0007669"/>
    <property type="project" value="UniProtKB-KW"/>
</dbReference>
<dbReference type="InterPro" id="IPR023606">
    <property type="entry name" value="CoA-Trfase_III_dom_1_sf"/>
</dbReference>
<dbReference type="Proteomes" id="UP000707352">
    <property type="component" value="Unassembled WGS sequence"/>
</dbReference>